<evidence type="ECO:0000256" key="7">
    <source>
        <dbReference type="ARBA" id="ARBA00023128"/>
    </source>
</evidence>
<evidence type="ECO:0000256" key="9">
    <source>
        <dbReference type="ARBA" id="ARBA00023271"/>
    </source>
</evidence>
<dbReference type="PANTHER" id="PTHR31404:SF0">
    <property type="entry name" value="MITOCHONDRIAL GENOME MAINTENANCE PROTEIN MGM101"/>
    <property type="match status" value="1"/>
</dbReference>
<protein>
    <recommendedName>
        <fullName evidence="3">Mitochondrial genome maintenance protein MGM101</fullName>
    </recommendedName>
</protein>
<dbReference type="Proteomes" id="UP000246740">
    <property type="component" value="Unassembled WGS sequence"/>
</dbReference>
<proteinExistence type="inferred from homology"/>
<dbReference type="Pfam" id="PF06420">
    <property type="entry name" value="Mgm101p"/>
    <property type="match status" value="1"/>
</dbReference>
<keyword evidence="5" id="KW-0809">Transit peptide</keyword>
<dbReference type="GO" id="GO:0036297">
    <property type="term" value="P:interstrand cross-link repair"/>
    <property type="evidence" value="ECO:0007669"/>
    <property type="project" value="TreeGrafter"/>
</dbReference>
<keyword evidence="9" id="KW-1135">Mitochondrion nucleoid</keyword>
<sequence length="332" mass="36310">MKGLGYVARALPRRVFIGMPSRTLATATKTSWTSRGKTPAKTEPVRTGLKDLHPLPESMWEQLEGNDEPQEPYTASGNSNDPAVHSSRPASQPAERDVDPKVAAPGLANGSNSSPSLNANSNSSNGSFSPQASTSNGVSTSEEWSTSFAGLGDRAFSKEAADVLMAPINEGDIEIKPDGLIYLPEIKYRRILNRAFGPGGWGMAPRSETNVGQGIVSREWVLICQGRFVATARGEQEFFKPSGVPTASEGAKSNALMRCCKDLGVSSELWDPRFIRQFRKKHCVEVWAQDTSGKKHLTGLLCSCAFKMNRKKLWRRRDDPSFEYPWKETGTA</sequence>
<dbReference type="PANTHER" id="PTHR31404">
    <property type="entry name" value="MITOCHONDRIAL GENOME MAINTENANCE PROTEIN MGM101"/>
    <property type="match status" value="1"/>
</dbReference>
<evidence type="ECO:0000313" key="12">
    <source>
        <dbReference type="Proteomes" id="UP000246740"/>
    </source>
</evidence>
<evidence type="ECO:0000256" key="5">
    <source>
        <dbReference type="ARBA" id="ARBA00022946"/>
    </source>
</evidence>
<dbReference type="AlphaFoldDB" id="A0A317XI36"/>
<organism evidence="11 12">
    <name type="scientific">Testicularia cyperi</name>
    <dbReference type="NCBI Taxonomy" id="1882483"/>
    <lineage>
        <taxon>Eukaryota</taxon>
        <taxon>Fungi</taxon>
        <taxon>Dikarya</taxon>
        <taxon>Basidiomycota</taxon>
        <taxon>Ustilaginomycotina</taxon>
        <taxon>Ustilaginomycetes</taxon>
        <taxon>Ustilaginales</taxon>
        <taxon>Anthracoideaceae</taxon>
        <taxon>Testicularia</taxon>
    </lineage>
</organism>
<dbReference type="FunCoup" id="A0A317XI36">
    <property type="interactions" value="24"/>
</dbReference>
<evidence type="ECO:0000256" key="10">
    <source>
        <dbReference type="SAM" id="MobiDB-lite"/>
    </source>
</evidence>
<feature type="compositionally biased region" description="Polar residues" evidence="10">
    <location>
        <begin position="27"/>
        <end position="36"/>
    </location>
</feature>
<name>A0A317XI36_9BASI</name>
<dbReference type="EMBL" id="KZ819202">
    <property type="protein sequence ID" value="PWY97825.1"/>
    <property type="molecule type" value="Genomic_DNA"/>
</dbReference>
<dbReference type="GO" id="GO:0000262">
    <property type="term" value="C:mitochondrial chromosome"/>
    <property type="evidence" value="ECO:0007669"/>
    <property type="project" value="InterPro"/>
</dbReference>
<evidence type="ECO:0000256" key="4">
    <source>
        <dbReference type="ARBA" id="ARBA00022763"/>
    </source>
</evidence>
<evidence type="ECO:0000313" key="11">
    <source>
        <dbReference type="EMBL" id="PWY97825.1"/>
    </source>
</evidence>
<dbReference type="OrthoDB" id="17164at2759"/>
<dbReference type="InParanoid" id="A0A317XI36"/>
<gene>
    <name evidence="11" type="ORF">BCV70DRAFT_208363</name>
</gene>
<evidence type="ECO:0000256" key="1">
    <source>
        <dbReference type="ARBA" id="ARBA00004436"/>
    </source>
</evidence>
<dbReference type="InterPro" id="IPR009446">
    <property type="entry name" value="Mgm101"/>
</dbReference>
<reference evidence="11 12" key="1">
    <citation type="journal article" date="2018" name="Mol. Biol. Evol.">
        <title>Broad Genomic Sampling Reveals a Smut Pathogenic Ancestry of the Fungal Clade Ustilaginomycotina.</title>
        <authorList>
            <person name="Kijpornyongpan T."/>
            <person name="Mondo S.J."/>
            <person name="Barry K."/>
            <person name="Sandor L."/>
            <person name="Lee J."/>
            <person name="Lipzen A."/>
            <person name="Pangilinan J."/>
            <person name="LaButti K."/>
            <person name="Hainaut M."/>
            <person name="Henrissat B."/>
            <person name="Grigoriev I.V."/>
            <person name="Spatafora J.W."/>
            <person name="Aime M.C."/>
        </authorList>
    </citation>
    <scope>NUCLEOTIDE SEQUENCE [LARGE SCALE GENOMIC DNA]</scope>
    <source>
        <strain evidence="11 12">MCA 3645</strain>
    </source>
</reference>
<evidence type="ECO:0000256" key="6">
    <source>
        <dbReference type="ARBA" id="ARBA00023125"/>
    </source>
</evidence>
<comment type="similarity">
    <text evidence="2">Belongs to the MGM101 family.</text>
</comment>
<keyword evidence="7" id="KW-0496">Mitochondrion</keyword>
<keyword evidence="6" id="KW-0238">DNA-binding</keyword>
<evidence type="ECO:0000256" key="2">
    <source>
        <dbReference type="ARBA" id="ARBA00007053"/>
    </source>
</evidence>
<keyword evidence="12" id="KW-1185">Reference proteome</keyword>
<keyword evidence="8" id="KW-0234">DNA repair</keyword>
<keyword evidence="4" id="KW-0227">DNA damage</keyword>
<feature type="region of interest" description="Disordered" evidence="10">
    <location>
        <begin position="27"/>
        <end position="141"/>
    </location>
</feature>
<accession>A0A317XI36</accession>
<evidence type="ECO:0000256" key="8">
    <source>
        <dbReference type="ARBA" id="ARBA00023204"/>
    </source>
</evidence>
<dbReference type="GO" id="GO:0000725">
    <property type="term" value="P:recombinational repair"/>
    <property type="evidence" value="ECO:0007669"/>
    <property type="project" value="TreeGrafter"/>
</dbReference>
<evidence type="ECO:0000256" key="3">
    <source>
        <dbReference type="ARBA" id="ARBA00013628"/>
    </source>
</evidence>
<dbReference type="GO" id="GO:0003697">
    <property type="term" value="F:single-stranded DNA binding"/>
    <property type="evidence" value="ECO:0007669"/>
    <property type="project" value="InterPro"/>
</dbReference>
<comment type="subcellular location">
    <subcellularLocation>
        <location evidence="1">Mitochondrion matrix</location>
        <location evidence="1">Mitochondrion nucleoid</location>
    </subcellularLocation>
</comment>
<dbReference type="STRING" id="1882483.A0A317XI36"/>
<feature type="compositionally biased region" description="Low complexity" evidence="10">
    <location>
        <begin position="105"/>
        <end position="133"/>
    </location>
</feature>